<dbReference type="InterPro" id="IPR052196">
    <property type="entry name" value="Bact_Kbp"/>
</dbReference>
<gene>
    <name evidence="3" type="ORF">SAMN05216325_10324</name>
</gene>
<dbReference type="Pfam" id="PF01476">
    <property type="entry name" value="LysM"/>
    <property type="match status" value="1"/>
</dbReference>
<evidence type="ECO:0000256" key="1">
    <source>
        <dbReference type="SAM" id="SignalP"/>
    </source>
</evidence>
<dbReference type="PROSITE" id="PS51782">
    <property type="entry name" value="LYSM"/>
    <property type="match status" value="1"/>
</dbReference>
<dbReference type="PANTHER" id="PTHR34700:SF4">
    <property type="entry name" value="PHAGE-LIKE ELEMENT PBSX PROTEIN XKDP"/>
    <property type="match status" value="1"/>
</dbReference>
<dbReference type="AlphaFoldDB" id="A0A1H8BNJ9"/>
<protein>
    <submittedName>
        <fullName evidence="3">LysM domain-containing protein</fullName>
    </submittedName>
</protein>
<accession>A0A1H8BNJ9</accession>
<name>A0A1H8BNJ9_9PROT</name>
<dbReference type="Gene3D" id="3.10.350.10">
    <property type="entry name" value="LysM domain"/>
    <property type="match status" value="1"/>
</dbReference>
<reference evidence="3 4" key="1">
    <citation type="submission" date="2016-10" db="EMBL/GenBank/DDBJ databases">
        <authorList>
            <person name="de Groot N.N."/>
        </authorList>
    </citation>
    <scope>NUCLEOTIDE SEQUENCE [LARGE SCALE GENOMIC DNA]</scope>
    <source>
        <strain evidence="3 4">Nm22</strain>
    </source>
</reference>
<evidence type="ECO:0000313" key="3">
    <source>
        <dbReference type="EMBL" id="SEM84373.1"/>
    </source>
</evidence>
<dbReference type="InterPro" id="IPR018392">
    <property type="entry name" value="LysM"/>
</dbReference>
<dbReference type="RefSeq" id="WP_090627742.1">
    <property type="nucleotide sequence ID" value="NZ_FOCP01000003.1"/>
</dbReference>
<feature type="chain" id="PRO_5011571005" evidence="1">
    <location>
        <begin position="23"/>
        <end position="345"/>
    </location>
</feature>
<dbReference type="EMBL" id="FOCP01000003">
    <property type="protein sequence ID" value="SEM84373.1"/>
    <property type="molecule type" value="Genomic_DNA"/>
</dbReference>
<dbReference type="OrthoDB" id="9765158at2"/>
<dbReference type="Proteomes" id="UP000199459">
    <property type="component" value="Unassembled WGS sequence"/>
</dbReference>
<proteinExistence type="predicted"/>
<dbReference type="CDD" id="cd00118">
    <property type="entry name" value="LysM"/>
    <property type="match status" value="1"/>
</dbReference>
<feature type="domain" description="LysM" evidence="2">
    <location>
        <begin position="34"/>
        <end position="83"/>
    </location>
</feature>
<dbReference type="SUPFAM" id="SSF54106">
    <property type="entry name" value="LysM domain"/>
    <property type="match status" value="1"/>
</dbReference>
<evidence type="ECO:0000313" key="4">
    <source>
        <dbReference type="Proteomes" id="UP000199459"/>
    </source>
</evidence>
<keyword evidence="1" id="KW-0732">Signal</keyword>
<sequence>MRKLTISMVMCLSLLTALSAKAVDNSMLKSDVPYRYEVVEGDTLWGIAARFLKEPWRWPEIWGLNRTQLKNPHKIFPGDTIILEKTLQGNRLQLIQGKGDQRTVKLSPRIRTDQAQSNAIPSIPAAVIEPFLSQPLVVDKDGLANAPYMLGTSDNRVVLSTGNTVYVANMPDYLGKAWQIFRSGKALKDPDQNNRVIGFEAEYLGNASARVFDEISTAVITHSTQEILKGDRLVPAPGLIFNNYAPHAPDSLIAGRIISVYGGVTEISRGAIVTLNKGMRDGLEMGHVLAIFRRSQTRLPDGKMVELPEERTGLVFVFRVFDQLSYALVVRSTGTIKILDAVKNP</sequence>
<dbReference type="InterPro" id="IPR036779">
    <property type="entry name" value="LysM_dom_sf"/>
</dbReference>
<dbReference type="SMART" id="SM00257">
    <property type="entry name" value="LysM"/>
    <property type="match status" value="1"/>
</dbReference>
<organism evidence="3 4">
    <name type="scientific">Nitrosomonas marina</name>
    <dbReference type="NCBI Taxonomy" id="917"/>
    <lineage>
        <taxon>Bacteria</taxon>
        <taxon>Pseudomonadati</taxon>
        <taxon>Pseudomonadota</taxon>
        <taxon>Betaproteobacteria</taxon>
        <taxon>Nitrosomonadales</taxon>
        <taxon>Nitrosomonadaceae</taxon>
        <taxon>Nitrosomonas</taxon>
    </lineage>
</organism>
<evidence type="ECO:0000259" key="2">
    <source>
        <dbReference type="PROSITE" id="PS51782"/>
    </source>
</evidence>
<dbReference type="STRING" id="917.SAMN05216326_12622"/>
<feature type="signal peptide" evidence="1">
    <location>
        <begin position="1"/>
        <end position="22"/>
    </location>
</feature>
<dbReference type="PANTHER" id="PTHR34700">
    <property type="entry name" value="POTASSIUM BINDING PROTEIN KBP"/>
    <property type="match status" value="1"/>
</dbReference>